<dbReference type="InterPro" id="IPR019530">
    <property type="entry name" value="Intra-flagellar_transport_57"/>
</dbReference>
<accession>A0A914QYM0</accession>
<dbReference type="GO" id="GO:1905515">
    <property type="term" value="P:non-motile cilium assembly"/>
    <property type="evidence" value="ECO:0007669"/>
    <property type="project" value="TreeGrafter"/>
</dbReference>
<dbReference type="AlphaFoldDB" id="A0A914QYM0"/>
<organism evidence="5 6">
    <name type="scientific">Panagrolaimus davidi</name>
    <dbReference type="NCBI Taxonomy" id="227884"/>
    <lineage>
        <taxon>Eukaryota</taxon>
        <taxon>Metazoa</taxon>
        <taxon>Ecdysozoa</taxon>
        <taxon>Nematoda</taxon>
        <taxon>Chromadorea</taxon>
        <taxon>Rhabditida</taxon>
        <taxon>Tylenchina</taxon>
        <taxon>Panagrolaimomorpha</taxon>
        <taxon>Panagrolaimoidea</taxon>
        <taxon>Panagrolaimidae</taxon>
        <taxon>Panagrolaimus</taxon>
    </lineage>
</organism>
<dbReference type="GO" id="GO:0042073">
    <property type="term" value="P:intraciliary transport"/>
    <property type="evidence" value="ECO:0007669"/>
    <property type="project" value="TreeGrafter"/>
</dbReference>
<reference evidence="6" key="1">
    <citation type="submission" date="2022-11" db="UniProtKB">
        <authorList>
            <consortium name="WormBaseParasite"/>
        </authorList>
    </citation>
    <scope>IDENTIFICATION</scope>
</reference>
<dbReference type="WBParaSite" id="PDA_v2.g7009.t1">
    <property type="protein sequence ID" value="PDA_v2.g7009.t1"/>
    <property type="gene ID" value="PDA_v2.g7009"/>
</dbReference>
<comment type="subcellular location">
    <subcellularLocation>
        <location evidence="1">Cell projection</location>
        <location evidence="1">Cilium</location>
    </subcellularLocation>
</comment>
<proteinExistence type="inferred from homology"/>
<comment type="similarity">
    <text evidence="2">Belongs to the IFT57 family.</text>
</comment>
<dbReference type="Proteomes" id="UP000887578">
    <property type="component" value="Unplaced"/>
</dbReference>
<dbReference type="GO" id="GO:0005815">
    <property type="term" value="C:microtubule organizing center"/>
    <property type="evidence" value="ECO:0007669"/>
    <property type="project" value="TreeGrafter"/>
</dbReference>
<dbReference type="PANTHER" id="PTHR16011:SF0">
    <property type="entry name" value="INTRAFLAGELLAR TRANSPORT PROTEIN 57 HOMOLOG"/>
    <property type="match status" value="1"/>
</dbReference>
<dbReference type="PANTHER" id="PTHR16011">
    <property type="entry name" value="IFT57/HIPPI"/>
    <property type="match status" value="1"/>
</dbReference>
<evidence type="ECO:0000313" key="5">
    <source>
        <dbReference type="Proteomes" id="UP000887578"/>
    </source>
</evidence>
<dbReference type="Pfam" id="PF10498">
    <property type="entry name" value="IFT57"/>
    <property type="match status" value="1"/>
</dbReference>
<dbReference type="GO" id="GO:0005794">
    <property type="term" value="C:Golgi apparatus"/>
    <property type="evidence" value="ECO:0007669"/>
    <property type="project" value="TreeGrafter"/>
</dbReference>
<keyword evidence="5" id="KW-1185">Reference proteome</keyword>
<evidence type="ECO:0000256" key="1">
    <source>
        <dbReference type="ARBA" id="ARBA00004138"/>
    </source>
</evidence>
<sequence length="403" mass="45709">MDLNDSPAREFDQYNLNETVFERLELLNYEEEFVKEMDSFKTIPRTYFVKSTNPGEQFFLFTNLAIWLMKKGGEAGLQYPQEFDDPNATISTILAVLKAEEIPVDYSISAIKKGSGPACLHILAELGALALKKLNFGFTRFEVIEGNAEDEGGDDEEAELGENAELTAEQFDEDDSGSVIDEDVGEATQFDTVFDEGTLLSLDSNADKRLDYLVANDTQILQFRNEIERAVPQLKITIRSDAKDWRSHIDQMNKQLQSIKNNFLLAKPFLLETQKEIIDSTQRIEARERHINQQLSSLLGQYRTIQDRIAEKSQQYQEASGGITTRSETLQTLGEEVEQLKLQIEEQGARNNDAAPIIRIKQAISKLETQIISMNIQTAVIEQTIFNRKLRSSTNGVHYGNEF</sequence>
<protein>
    <submittedName>
        <fullName evidence="6">Intraflagellar transport protein 57 homolog</fullName>
    </submittedName>
</protein>
<keyword evidence="4" id="KW-0966">Cell projection</keyword>
<name>A0A914QYM0_9BILA</name>
<evidence type="ECO:0000313" key="6">
    <source>
        <dbReference type="WBParaSite" id="PDA_v2.g7009.t1"/>
    </source>
</evidence>
<evidence type="ECO:0000256" key="4">
    <source>
        <dbReference type="ARBA" id="ARBA00023273"/>
    </source>
</evidence>
<dbReference type="GO" id="GO:0005929">
    <property type="term" value="C:cilium"/>
    <property type="evidence" value="ECO:0007669"/>
    <property type="project" value="UniProtKB-SubCell"/>
</dbReference>
<dbReference type="GO" id="GO:0030992">
    <property type="term" value="C:intraciliary transport particle B"/>
    <property type="evidence" value="ECO:0007669"/>
    <property type="project" value="TreeGrafter"/>
</dbReference>
<evidence type="ECO:0000256" key="2">
    <source>
        <dbReference type="ARBA" id="ARBA00009415"/>
    </source>
</evidence>
<keyword evidence="3" id="KW-0969">Cilium</keyword>
<evidence type="ECO:0000256" key="3">
    <source>
        <dbReference type="ARBA" id="ARBA00023069"/>
    </source>
</evidence>